<gene>
    <name evidence="9" type="ORF">CXX69_05145</name>
</gene>
<proteinExistence type="inferred from homology"/>
<dbReference type="EMBL" id="PSPG01000010">
    <property type="protein sequence ID" value="PXF21265.1"/>
    <property type="molecule type" value="Genomic_DNA"/>
</dbReference>
<dbReference type="PANTHER" id="PTHR48086:SF10">
    <property type="entry name" value="AGR155CP"/>
    <property type="match status" value="1"/>
</dbReference>
<keyword evidence="5 8" id="KW-1133">Transmembrane helix</keyword>
<keyword evidence="6 8" id="KW-0472">Membrane</keyword>
<protein>
    <submittedName>
        <fullName evidence="9">Sodium:solute symporter</fullName>
    </submittedName>
</protein>
<feature type="transmembrane region" description="Helical" evidence="8">
    <location>
        <begin position="121"/>
        <end position="143"/>
    </location>
</feature>
<dbReference type="PANTHER" id="PTHR48086">
    <property type="entry name" value="SODIUM/PROLINE SYMPORTER-RELATED"/>
    <property type="match status" value="1"/>
</dbReference>
<reference evidence="9 10" key="1">
    <citation type="journal article" date="2015" name="Nat. Commun.">
        <title>Genomic and transcriptomic evidence for scavenging of diverse organic compounds by widespread deep-sea archaea.</title>
        <authorList>
            <person name="Li M."/>
            <person name="Baker B.J."/>
            <person name="Anantharaman K."/>
            <person name="Jain S."/>
            <person name="Breier J.A."/>
            <person name="Dick G.J."/>
        </authorList>
    </citation>
    <scope>NUCLEOTIDE SEQUENCE [LARGE SCALE GENOMIC DNA]</scope>
    <source>
        <strain evidence="9">Cayman_51_deep</strain>
    </source>
</reference>
<evidence type="ECO:0000256" key="4">
    <source>
        <dbReference type="ARBA" id="ARBA00022692"/>
    </source>
</evidence>
<feature type="transmembrane region" description="Helical" evidence="8">
    <location>
        <begin position="445"/>
        <end position="469"/>
    </location>
</feature>
<keyword evidence="3" id="KW-0813">Transport</keyword>
<evidence type="ECO:0000256" key="6">
    <source>
        <dbReference type="ARBA" id="ARBA00023136"/>
    </source>
</evidence>
<evidence type="ECO:0000256" key="1">
    <source>
        <dbReference type="ARBA" id="ARBA00004141"/>
    </source>
</evidence>
<feature type="transmembrane region" description="Helical" evidence="8">
    <location>
        <begin position="380"/>
        <end position="400"/>
    </location>
</feature>
<dbReference type="InterPro" id="IPR038377">
    <property type="entry name" value="Na/Glc_symporter_sf"/>
</dbReference>
<feature type="transmembrane region" description="Helical" evidence="8">
    <location>
        <begin position="230"/>
        <end position="247"/>
    </location>
</feature>
<sequence length="474" mass="50043">MDPLISYVLLLGTLGFFGYVGYTAAAEREMDSDTYLSARGSQSWLQIGLSLFASGMGIWILFGPSEVGYYGGFWDVVGYALSSATPFMLLAYVGPMIRERLPYGVTLADYVSMRLGRPMQVYVGLISVLYMFTFLFAEFTAIGKAMDTLAGMDPLVPMVAVAAVTAAYTAYGGLPASLQTDRWQAWMILWLVIALLLILFGADFGTLIEDAKAYNPEDEWSIGSMSYMDSFRSGLALVVAITAAEMFSQGNWQRAWASESDEALRKGAFLAAGLALPLVFVMGVLGTVVAGQGAVGDPSAAFFYLIEDAGILLIAAFIVLAVALVCSSTDTLQNAVVASISRDIANGSMQLGQARIATIAMIPIAIYLATTIDALSVFEIFLFADLLAAATVAPVLLTLWDKVSSKGALLGAVAGLLSVVAYGAATADLATGIGYLTSPTNEWGLANLEVFLSAVIGSAVVTVAGSYAMPDEVV</sequence>
<feature type="transmembrane region" description="Helical" evidence="8">
    <location>
        <begin position="68"/>
        <end position="93"/>
    </location>
</feature>
<accession>A0A2V3HQD9</accession>
<dbReference type="InterPro" id="IPR001734">
    <property type="entry name" value="Na/solute_symporter"/>
</dbReference>
<feature type="transmembrane region" description="Helical" evidence="8">
    <location>
        <begin position="6"/>
        <end position="24"/>
    </location>
</feature>
<feature type="transmembrane region" description="Helical" evidence="8">
    <location>
        <begin position="302"/>
        <end position="325"/>
    </location>
</feature>
<evidence type="ECO:0000256" key="2">
    <source>
        <dbReference type="ARBA" id="ARBA00006434"/>
    </source>
</evidence>
<organism evidence="9 10">
    <name type="scientific">Candidatus Thalassarchaeum betae</name>
    <dbReference type="NCBI Taxonomy" id="2599289"/>
    <lineage>
        <taxon>Archaea</taxon>
        <taxon>Methanobacteriati</taxon>
        <taxon>Thermoplasmatota</taxon>
        <taxon>Candidatus Poseidoniia</taxon>
        <taxon>Candidatus Poseidoniales</taxon>
        <taxon>Candidatus Thalassarchaeaceae</taxon>
        <taxon>Candidatus Thalassarchaeum</taxon>
    </lineage>
</organism>
<evidence type="ECO:0000256" key="7">
    <source>
        <dbReference type="RuleBase" id="RU362091"/>
    </source>
</evidence>
<evidence type="ECO:0000256" key="3">
    <source>
        <dbReference type="ARBA" id="ARBA00022448"/>
    </source>
</evidence>
<comment type="caution">
    <text evidence="9">The sequence shown here is derived from an EMBL/GenBank/DDBJ whole genome shotgun (WGS) entry which is preliminary data.</text>
</comment>
<feature type="transmembrane region" description="Helical" evidence="8">
    <location>
        <begin position="407"/>
        <end position="425"/>
    </location>
</feature>
<feature type="transmembrane region" description="Helical" evidence="8">
    <location>
        <begin position="268"/>
        <end position="290"/>
    </location>
</feature>
<dbReference type="GO" id="GO:0015606">
    <property type="term" value="F:spermidine transmembrane transporter activity"/>
    <property type="evidence" value="ECO:0007669"/>
    <property type="project" value="TreeGrafter"/>
</dbReference>
<name>A0A2V3HQD9_9ARCH</name>
<dbReference type="GO" id="GO:0005886">
    <property type="term" value="C:plasma membrane"/>
    <property type="evidence" value="ECO:0007669"/>
    <property type="project" value="TreeGrafter"/>
</dbReference>
<evidence type="ECO:0000256" key="5">
    <source>
        <dbReference type="ARBA" id="ARBA00022989"/>
    </source>
</evidence>
<dbReference type="PROSITE" id="PS50283">
    <property type="entry name" value="NA_SOLUT_SYMP_3"/>
    <property type="match status" value="1"/>
</dbReference>
<feature type="transmembrane region" description="Helical" evidence="8">
    <location>
        <begin position="155"/>
        <end position="174"/>
    </location>
</feature>
<dbReference type="Pfam" id="PF00474">
    <property type="entry name" value="SSF"/>
    <property type="match status" value="1"/>
</dbReference>
<evidence type="ECO:0000256" key="8">
    <source>
        <dbReference type="SAM" id="Phobius"/>
    </source>
</evidence>
<dbReference type="InterPro" id="IPR050277">
    <property type="entry name" value="Sodium:Solute_Symporter"/>
</dbReference>
<dbReference type="Gene3D" id="1.20.1730.10">
    <property type="entry name" value="Sodium/glucose cotransporter"/>
    <property type="match status" value="1"/>
</dbReference>
<feature type="transmembrane region" description="Helical" evidence="8">
    <location>
        <begin position="356"/>
        <end position="374"/>
    </location>
</feature>
<comment type="similarity">
    <text evidence="2 7">Belongs to the sodium:solute symporter (SSF) (TC 2.A.21) family.</text>
</comment>
<keyword evidence="4 8" id="KW-0812">Transmembrane</keyword>
<evidence type="ECO:0000313" key="10">
    <source>
        <dbReference type="Proteomes" id="UP000248161"/>
    </source>
</evidence>
<dbReference type="Proteomes" id="UP000248161">
    <property type="component" value="Unassembled WGS sequence"/>
</dbReference>
<comment type="subcellular location">
    <subcellularLocation>
        <location evidence="1">Membrane</location>
        <topology evidence="1">Multi-pass membrane protein</topology>
    </subcellularLocation>
</comment>
<feature type="transmembrane region" description="Helical" evidence="8">
    <location>
        <begin position="44"/>
        <end position="62"/>
    </location>
</feature>
<dbReference type="AlphaFoldDB" id="A0A2V3HQD9"/>
<evidence type="ECO:0000313" key="9">
    <source>
        <dbReference type="EMBL" id="PXF21265.1"/>
    </source>
</evidence>
<feature type="transmembrane region" description="Helical" evidence="8">
    <location>
        <begin position="186"/>
        <end position="208"/>
    </location>
</feature>